<dbReference type="Proteomes" id="UP001187192">
    <property type="component" value="Unassembled WGS sequence"/>
</dbReference>
<evidence type="ECO:0000313" key="1">
    <source>
        <dbReference type="EMBL" id="GMN19791.1"/>
    </source>
</evidence>
<evidence type="ECO:0000313" key="2">
    <source>
        <dbReference type="Proteomes" id="UP001187192"/>
    </source>
</evidence>
<name>A0AA87Z861_FICCA</name>
<sequence length="34" mass="4164">MTGREWCSWRLGRGRLLARRNRWASLAGWRQCWS</sequence>
<gene>
    <name evidence="1" type="ORF">TIFTF001_046997</name>
</gene>
<organism evidence="1 2">
    <name type="scientific">Ficus carica</name>
    <name type="common">Common fig</name>
    <dbReference type="NCBI Taxonomy" id="3494"/>
    <lineage>
        <taxon>Eukaryota</taxon>
        <taxon>Viridiplantae</taxon>
        <taxon>Streptophyta</taxon>
        <taxon>Embryophyta</taxon>
        <taxon>Tracheophyta</taxon>
        <taxon>Spermatophyta</taxon>
        <taxon>Magnoliopsida</taxon>
        <taxon>eudicotyledons</taxon>
        <taxon>Gunneridae</taxon>
        <taxon>Pentapetalae</taxon>
        <taxon>rosids</taxon>
        <taxon>fabids</taxon>
        <taxon>Rosales</taxon>
        <taxon>Moraceae</taxon>
        <taxon>Ficeae</taxon>
        <taxon>Ficus</taxon>
    </lineage>
</organism>
<reference evidence="1" key="1">
    <citation type="submission" date="2023-07" db="EMBL/GenBank/DDBJ databases">
        <title>draft genome sequence of fig (Ficus carica).</title>
        <authorList>
            <person name="Takahashi T."/>
            <person name="Nishimura K."/>
        </authorList>
    </citation>
    <scope>NUCLEOTIDE SEQUENCE</scope>
</reference>
<comment type="caution">
    <text evidence="1">The sequence shown here is derived from an EMBL/GenBank/DDBJ whole genome shotgun (WGS) entry which is preliminary data.</text>
</comment>
<protein>
    <submittedName>
        <fullName evidence="1">Uncharacterized protein</fullName>
    </submittedName>
</protein>
<dbReference type="AlphaFoldDB" id="A0AA87Z861"/>
<accession>A0AA87Z861</accession>
<dbReference type="EMBL" id="BTGU01005080">
    <property type="protein sequence ID" value="GMN19791.1"/>
    <property type="molecule type" value="Genomic_DNA"/>
</dbReference>
<keyword evidence="2" id="KW-1185">Reference proteome</keyword>
<proteinExistence type="predicted"/>